<name>A0A7S4B2P7_CHRCT</name>
<evidence type="ECO:0000313" key="1">
    <source>
        <dbReference type="EMBL" id="CAE0751900.1"/>
    </source>
</evidence>
<dbReference type="EMBL" id="HBIZ01007791">
    <property type="protein sequence ID" value="CAE0751900.1"/>
    <property type="molecule type" value="Transcribed_RNA"/>
</dbReference>
<sequence length="140" mass="15625">MRGTSHHKAEADLVPMPMPMRAAFVAARLPLLAREFALQPVRPRRTISGRGIPGGMRLSDPVARVFVCSSHLSRQTCAMRGIEQTLCTPMQSGVLLGVMYEMVPRSCMKWFLETSSRTRAYLCPPTFSVQSQIVLQLCMK</sequence>
<reference evidence="1" key="1">
    <citation type="submission" date="2021-01" db="EMBL/GenBank/DDBJ databases">
        <authorList>
            <person name="Corre E."/>
            <person name="Pelletier E."/>
            <person name="Niang G."/>
            <person name="Scheremetjew M."/>
            <person name="Finn R."/>
            <person name="Kale V."/>
            <person name="Holt S."/>
            <person name="Cochrane G."/>
            <person name="Meng A."/>
            <person name="Brown T."/>
            <person name="Cohen L."/>
        </authorList>
    </citation>
    <scope>NUCLEOTIDE SEQUENCE</scope>
    <source>
        <strain evidence="1">CCMP645</strain>
    </source>
</reference>
<protein>
    <submittedName>
        <fullName evidence="1">Uncharacterized protein</fullName>
    </submittedName>
</protein>
<gene>
    <name evidence="1" type="ORF">PCAR00345_LOCUS4485</name>
</gene>
<organism evidence="1">
    <name type="scientific">Chrysotila carterae</name>
    <name type="common">Marine alga</name>
    <name type="synonym">Syracosphaera carterae</name>
    <dbReference type="NCBI Taxonomy" id="13221"/>
    <lineage>
        <taxon>Eukaryota</taxon>
        <taxon>Haptista</taxon>
        <taxon>Haptophyta</taxon>
        <taxon>Prymnesiophyceae</taxon>
        <taxon>Isochrysidales</taxon>
        <taxon>Isochrysidaceae</taxon>
        <taxon>Chrysotila</taxon>
    </lineage>
</organism>
<dbReference type="AlphaFoldDB" id="A0A7S4B2P7"/>
<accession>A0A7S4B2P7</accession>
<proteinExistence type="predicted"/>